<evidence type="ECO:0000313" key="1">
    <source>
        <dbReference type="EMBL" id="AIZ45345.1"/>
    </source>
</evidence>
<proteinExistence type="predicted"/>
<sequence>MPDLSEAQTEAQISDVLTRHGRYPVKTDAALVIRGWGRVPRSHIPQGFPDMTYLLALPGTPLGLAALVEKHAELHDQYGLHTHVLREPPPALALVTEARRVVGLLRDRQQGRAGVTSEQPKQTAPHAFQVLVFPRPWADGVAAHLGGDVAADGGV</sequence>
<dbReference type="KEGG" id="dsw:QR90_09930"/>
<evidence type="ECO:0000313" key="2">
    <source>
        <dbReference type="Proteomes" id="UP000030634"/>
    </source>
</evidence>
<reference evidence="2" key="1">
    <citation type="submission" date="2014-11" db="EMBL/GenBank/DDBJ databases">
        <title>Hymenobacter sp. DG25B genome submission.</title>
        <authorList>
            <person name="Jung H.-Y."/>
            <person name="Kim M.K."/>
            <person name="Srinivasan S."/>
            <person name="Lim S."/>
        </authorList>
    </citation>
    <scope>NUCLEOTIDE SEQUENCE [LARGE SCALE GENOMIC DNA]</scope>
    <source>
        <strain evidence="2">DY59</strain>
    </source>
</reference>
<accession>A0A0A7KGW8</accession>
<protein>
    <submittedName>
        <fullName evidence="1">Uncharacterized protein</fullName>
    </submittedName>
</protein>
<organism evidence="1 2">
    <name type="scientific">Deinococcus radiopugnans</name>
    <dbReference type="NCBI Taxonomy" id="57497"/>
    <lineage>
        <taxon>Bacteria</taxon>
        <taxon>Thermotogati</taxon>
        <taxon>Deinococcota</taxon>
        <taxon>Deinococci</taxon>
        <taxon>Deinococcales</taxon>
        <taxon>Deinococcaceae</taxon>
        <taxon>Deinococcus</taxon>
    </lineage>
</organism>
<name>A0A0A7KGW8_9DEIO</name>
<dbReference type="EMBL" id="CP010028">
    <property type="protein sequence ID" value="AIZ45345.1"/>
    <property type="molecule type" value="Genomic_DNA"/>
</dbReference>
<dbReference type="Proteomes" id="UP000030634">
    <property type="component" value="Chromosome"/>
</dbReference>
<dbReference type="HOGENOM" id="CLU_142751_0_0_0"/>
<dbReference type="RefSeq" id="WP_039684225.1">
    <property type="nucleotide sequence ID" value="NZ_CP010028.1"/>
</dbReference>
<gene>
    <name evidence="1" type="ORF">QR90_09930</name>
</gene>
<dbReference type="AlphaFoldDB" id="A0A0A7KGW8"/>